<dbReference type="AlphaFoldDB" id="A0A4R5UHW9"/>
<comment type="caution">
    <text evidence="1">The sequence shown here is derived from an EMBL/GenBank/DDBJ whole genome shotgun (WGS) entry which is preliminary data.</text>
</comment>
<proteinExistence type="predicted"/>
<dbReference type="RefSeq" id="WP_133316986.1">
    <property type="nucleotide sequence ID" value="NZ_SMTL01000003.1"/>
</dbReference>
<evidence type="ECO:0000313" key="1">
    <source>
        <dbReference type="EMBL" id="TDK35565.1"/>
    </source>
</evidence>
<protein>
    <submittedName>
        <fullName evidence="1">Uncharacterized protein</fullName>
    </submittedName>
</protein>
<sequence>MQGLKIMIAGPSDFLPETVRQAWLSAGIELLGPFPVASIDRNQALHSNGVVIDISESPDGVFALSENLETWHVPFLYALPEGSYSARTGPYILNDVADDIQAIVNSLLSDYDIGVRH</sequence>
<organism evidence="1 2">
    <name type="scientific">Rhizobium deserti</name>
    <dbReference type="NCBI Taxonomy" id="2547961"/>
    <lineage>
        <taxon>Bacteria</taxon>
        <taxon>Pseudomonadati</taxon>
        <taxon>Pseudomonadota</taxon>
        <taxon>Alphaproteobacteria</taxon>
        <taxon>Hyphomicrobiales</taxon>
        <taxon>Rhizobiaceae</taxon>
        <taxon>Rhizobium/Agrobacterium group</taxon>
        <taxon>Rhizobium</taxon>
    </lineage>
</organism>
<dbReference type="EMBL" id="SMTL01000003">
    <property type="protein sequence ID" value="TDK35565.1"/>
    <property type="molecule type" value="Genomic_DNA"/>
</dbReference>
<evidence type="ECO:0000313" key="2">
    <source>
        <dbReference type="Proteomes" id="UP000295238"/>
    </source>
</evidence>
<dbReference type="OrthoDB" id="8364127at2"/>
<gene>
    <name evidence="1" type="ORF">E2F50_15155</name>
</gene>
<reference evidence="1 2" key="1">
    <citation type="submission" date="2019-03" db="EMBL/GenBank/DDBJ databases">
        <title>Rhizobium sp. nov., an bacterium isolated from biocrust in Mu Us Desert.</title>
        <authorList>
            <person name="Lixiong L."/>
        </authorList>
    </citation>
    <scope>NUCLEOTIDE SEQUENCE [LARGE SCALE GENOMIC DNA]</scope>
    <source>
        <strain evidence="1 2">SPY-1</strain>
    </source>
</reference>
<accession>A0A4R5UHW9</accession>
<dbReference type="Proteomes" id="UP000295238">
    <property type="component" value="Unassembled WGS sequence"/>
</dbReference>
<name>A0A4R5UHW9_9HYPH</name>
<keyword evidence="2" id="KW-1185">Reference proteome</keyword>